<protein>
    <recommendedName>
        <fullName evidence="4">Extensin domain-containing protein</fullName>
    </recommendedName>
</protein>
<evidence type="ECO:0000256" key="1">
    <source>
        <dbReference type="SAM" id="SignalP"/>
    </source>
</evidence>
<accession>A0A426X9P4</accession>
<dbReference type="Proteomes" id="UP000287651">
    <property type="component" value="Unassembled WGS sequence"/>
</dbReference>
<dbReference type="PANTHER" id="PTHR37702:SF16">
    <property type="entry name" value="OS01G0112000 PROTEIN"/>
    <property type="match status" value="1"/>
</dbReference>
<dbReference type="EMBL" id="AMZH03023916">
    <property type="protein sequence ID" value="RRT36206.1"/>
    <property type="molecule type" value="Genomic_DNA"/>
</dbReference>
<dbReference type="PANTHER" id="PTHR37702">
    <property type="entry name" value="PROLINE-RICH FAMILY PROTEIN"/>
    <property type="match status" value="1"/>
</dbReference>
<proteinExistence type="predicted"/>
<comment type="caution">
    <text evidence="2">The sequence shown here is derived from an EMBL/GenBank/DDBJ whole genome shotgun (WGS) entry which is preliminary data.</text>
</comment>
<reference evidence="2 3" key="1">
    <citation type="journal article" date="2014" name="Agronomy (Basel)">
        <title>A Draft Genome Sequence for Ensete ventricosum, the Drought-Tolerant Tree Against Hunger.</title>
        <authorList>
            <person name="Harrison J."/>
            <person name="Moore K.A."/>
            <person name="Paszkiewicz K."/>
            <person name="Jones T."/>
            <person name="Grant M."/>
            <person name="Ambacheew D."/>
            <person name="Muzemil S."/>
            <person name="Studholme D.J."/>
        </authorList>
    </citation>
    <scope>NUCLEOTIDE SEQUENCE [LARGE SCALE GENOMIC DNA]</scope>
</reference>
<dbReference type="AlphaFoldDB" id="A0A426X9P4"/>
<evidence type="ECO:0000313" key="2">
    <source>
        <dbReference type="EMBL" id="RRT36206.1"/>
    </source>
</evidence>
<sequence length="216" mass="23542">MLSKHSYVVSSTLLLLLLLDRPPSSLSDCPYSCLPPPTQATNCLPPPSSEPVWRYPPPPDASYYGESYPPPLGYIPYFPPPDYTLPAPPPPNSILPWFPFYYRTPPPSSAAAASTCIPATLLPLLSASLPNVRYCDHTCTKRNAVTPRQLTVVSLCETAVIVRQADRFGVSLAPTTTLHTPALSTYIYTTPSSLGSLIAPRLLSSRLAKVRLPMMM</sequence>
<feature type="chain" id="PRO_5019537254" description="Extensin domain-containing protein" evidence="1">
    <location>
        <begin position="28"/>
        <end position="216"/>
    </location>
</feature>
<evidence type="ECO:0008006" key="4">
    <source>
        <dbReference type="Google" id="ProtNLM"/>
    </source>
</evidence>
<keyword evidence="1" id="KW-0732">Signal</keyword>
<organism evidence="2 3">
    <name type="scientific">Ensete ventricosum</name>
    <name type="common">Abyssinian banana</name>
    <name type="synonym">Musa ensete</name>
    <dbReference type="NCBI Taxonomy" id="4639"/>
    <lineage>
        <taxon>Eukaryota</taxon>
        <taxon>Viridiplantae</taxon>
        <taxon>Streptophyta</taxon>
        <taxon>Embryophyta</taxon>
        <taxon>Tracheophyta</taxon>
        <taxon>Spermatophyta</taxon>
        <taxon>Magnoliopsida</taxon>
        <taxon>Liliopsida</taxon>
        <taxon>Zingiberales</taxon>
        <taxon>Musaceae</taxon>
        <taxon>Ensete</taxon>
    </lineage>
</organism>
<gene>
    <name evidence="2" type="ORF">B296_00056258</name>
</gene>
<evidence type="ECO:0000313" key="3">
    <source>
        <dbReference type="Proteomes" id="UP000287651"/>
    </source>
</evidence>
<feature type="signal peptide" evidence="1">
    <location>
        <begin position="1"/>
        <end position="27"/>
    </location>
</feature>
<name>A0A426X9P4_ENSVE</name>